<comment type="caution">
    <text evidence="4">The sequence shown here is derived from an EMBL/GenBank/DDBJ whole genome shotgun (WGS) entry which is preliminary data.</text>
</comment>
<feature type="transmembrane region" description="Helical" evidence="2">
    <location>
        <begin position="257"/>
        <end position="279"/>
    </location>
</feature>
<feature type="transmembrane region" description="Helical" evidence="2">
    <location>
        <begin position="113"/>
        <end position="146"/>
    </location>
</feature>
<dbReference type="PANTHER" id="PTHR30590:SF2">
    <property type="entry name" value="INNER MEMBRANE PROTEIN"/>
    <property type="match status" value="1"/>
</dbReference>
<evidence type="ECO:0000256" key="1">
    <source>
        <dbReference type="SAM" id="MobiDB-lite"/>
    </source>
</evidence>
<feature type="transmembrane region" description="Helical" evidence="2">
    <location>
        <begin position="21"/>
        <end position="41"/>
    </location>
</feature>
<proteinExistence type="predicted"/>
<dbReference type="InterPro" id="IPR052529">
    <property type="entry name" value="Bact_Transport_Assoc"/>
</dbReference>
<evidence type="ECO:0000256" key="2">
    <source>
        <dbReference type="SAM" id="Phobius"/>
    </source>
</evidence>
<evidence type="ECO:0000313" key="5">
    <source>
        <dbReference type="Proteomes" id="UP001356095"/>
    </source>
</evidence>
<feature type="domain" description="DUF418" evidence="3">
    <location>
        <begin position="237"/>
        <end position="404"/>
    </location>
</feature>
<dbReference type="Proteomes" id="UP001356095">
    <property type="component" value="Unassembled WGS sequence"/>
</dbReference>
<dbReference type="RefSeq" id="WP_330094223.1">
    <property type="nucleotide sequence ID" value="NZ_JAUZMY010000029.1"/>
</dbReference>
<feature type="region of interest" description="Disordered" evidence="1">
    <location>
        <begin position="408"/>
        <end position="452"/>
    </location>
</feature>
<keyword evidence="2" id="KW-0472">Membrane</keyword>
<sequence length="452" mass="47340">MSLRTVSRGPTDAGERALAPDLARGFMLLFIALANTVWYLWAAPMGGLSAHPEPEGALDSVAQFFTIVAVDGRSYPMFTFLFGYGMVQLARRQEAAGASVKDVAGLLRRRNLWLLVFGLVHALLLWMGDVLGAYGLAGLLLGWLFLRRRDTTLLVWAGVLTGLMLLLSAASLVGLALMPADQPAMEGPGMDDMAFNIGNPSILGAAIGRLSVWPLLVFGQGLLGMAVPAAILLGYWAARRRILEEPGHHLVLLRRTAVVGISLGWLGGLPSALVQVGAWDLSAAQGAMLSLPHMVTGLACGVGYVALIALVAHRIQAGDRSPGVVVTALSATGKRSLSAYLAQSVLCAPVLTAWGLGVAAYLSPWSMFLFAVGVWLTTVVGAYALERAGRRGPAEVLLRRLAYRRTTREPAAGAPAPEATAPPESPGAPSADGGGGPLTAPGEGMGQERTTP</sequence>
<protein>
    <submittedName>
        <fullName evidence="4">DUF418 domain-containing protein</fullName>
    </submittedName>
</protein>
<dbReference type="EMBL" id="JAUZMY010000029">
    <property type="protein sequence ID" value="MEE2040464.1"/>
    <property type="molecule type" value="Genomic_DNA"/>
</dbReference>
<name>A0ABU7KE10_9ACTN</name>
<evidence type="ECO:0000259" key="3">
    <source>
        <dbReference type="Pfam" id="PF04235"/>
    </source>
</evidence>
<organism evidence="4 5">
    <name type="scientific">Nocardiopsis codii</name>
    <dbReference type="NCBI Taxonomy" id="3065942"/>
    <lineage>
        <taxon>Bacteria</taxon>
        <taxon>Bacillati</taxon>
        <taxon>Actinomycetota</taxon>
        <taxon>Actinomycetes</taxon>
        <taxon>Streptosporangiales</taxon>
        <taxon>Nocardiopsidaceae</taxon>
        <taxon>Nocardiopsis</taxon>
    </lineage>
</organism>
<accession>A0ABU7KE10</accession>
<dbReference type="InterPro" id="IPR007349">
    <property type="entry name" value="DUF418"/>
</dbReference>
<dbReference type="PANTHER" id="PTHR30590">
    <property type="entry name" value="INNER MEMBRANE PROTEIN"/>
    <property type="match status" value="1"/>
</dbReference>
<evidence type="ECO:0000313" key="4">
    <source>
        <dbReference type="EMBL" id="MEE2040464.1"/>
    </source>
</evidence>
<keyword evidence="2" id="KW-0812">Transmembrane</keyword>
<feature type="transmembrane region" description="Helical" evidence="2">
    <location>
        <begin position="212"/>
        <end position="236"/>
    </location>
</feature>
<feature type="transmembrane region" description="Helical" evidence="2">
    <location>
        <begin position="340"/>
        <end position="361"/>
    </location>
</feature>
<feature type="transmembrane region" description="Helical" evidence="2">
    <location>
        <begin position="153"/>
        <end position="178"/>
    </location>
</feature>
<feature type="transmembrane region" description="Helical" evidence="2">
    <location>
        <begin position="291"/>
        <end position="312"/>
    </location>
</feature>
<reference evidence="4 5" key="1">
    <citation type="submission" date="2023-08" db="EMBL/GenBank/DDBJ databases">
        <authorList>
            <person name="Girao M."/>
            <person name="Carvalho M.F."/>
        </authorList>
    </citation>
    <scope>NUCLEOTIDE SEQUENCE [LARGE SCALE GENOMIC DNA]</scope>
    <source>
        <strain evidence="4 5">CT-R113</strain>
    </source>
</reference>
<feature type="compositionally biased region" description="Low complexity" evidence="1">
    <location>
        <begin position="409"/>
        <end position="431"/>
    </location>
</feature>
<gene>
    <name evidence="4" type="ORF">Q8791_24900</name>
</gene>
<feature type="transmembrane region" description="Helical" evidence="2">
    <location>
        <begin position="367"/>
        <end position="385"/>
    </location>
</feature>
<keyword evidence="2" id="KW-1133">Transmembrane helix</keyword>
<dbReference type="Pfam" id="PF04235">
    <property type="entry name" value="DUF418"/>
    <property type="match status" value="1"/>
</dbReference>
<keyword evidence="5" id="KW-1185">Reference proteome</keyword>